<dbReference type="PANTHER" id="PTHR43179:SF7">
    <property type="entry name" value="RHAMNOSYLTRANSFERASE WBBL"/>
    <property type="match status" value="1"/>
</dbReference>
<dbReference type="RefSeq" id="WP_183853527.1">
    <property type="nucleotide sequence ID" value="NZ_JACHOO010000002.1"/>
</dbReference>
<dbReference type="CDD" id="cd04186">
    <property type="entry name" value="GT_2_like_c"/>
    <property type="match status" value="1"/>
</dbReference>
<comment type="caution">
    <text evidence="3">The sequence shown here is derived from an EMBL/GenBank/DDBJ whole genome shotgun (WGS) entry which is preliminary data.</text>
</comment>
<dbReference type="PANTHER" id="PTHR43179">
    <property type="entry name" value="RHAMNOSYLTRANSFERASE WBBL"/>
    <property type="match status" value="1"/>
</dbReference>
<dbReference type="Pfam" id="PF00535">
    <property type="entry name" value="Glycos_transf_2"/>
    <property type="match status" value="1"/>
</dbReference>
<keyword evidence="3" id="KW-0808">Transferase</keyword>
<protein>
    <submittedName>
        <fullName evidence="3">GT2 family glycosyltransferase</fullName>
    </submittedName>
</protein>
<name>A0A7W9CUZ9_9HYPH</name>
<sequence length="607" mass="66951">MIDWAALRAGLDKRDQLLVSIIVCVYNNAALTDKCLDSLFRHEAGSPFEVIVVDNGSDADTAELLRAWSDREPRIRLLSNPENMNFSLGNNLGFAMSRGKRIVFLNNDTEVSPEWLSSLLAPLDRDDVRGVQPKLVFPNGTIQCIGLVFSDHSPFAYPLYSRLPGDAPLVRRRRRFKALTAACLAIRARDFVEAGGFDPLFVNGQEDVDLCLRVGGGKPVFTCATDSVVVHHEGKSAGRGNAIPDNRALFAERWAGRIAGDDRLHYVTDGVDLEGYRVDSEPLAAMGLATAIPTLAYPGPTTAALSAGMTGLRLRIPCPRRDLKDRWGDYHFAAALAKAATSKGLAATIDFLEDWSTPAAKGELEVVLRGLSPWPGSNRRAGGGRRVIWMISHPDKVSDEELDCYDHIFVASDVWATVLSERGLKPSITALLQCTEVERFNLEARAGAPHHERLYVANSRKFLRSMVARAMSEGMRLDIYGEMWDGLAPVDWVKGENVANVLLPTYYAGADVVLNDHWESMRAHGFVSNRVFDVLATGAPLLTDSVEGMPQSLREACTMLDENISLRDAIAIARSRHSLSQRDEIARWIAEEHSFASRLREICAVLR</sequence>
<evidence type="ECO:0000259" key="1">
    <source>
        <dbReference type="Pfam" id="PF00535"/>
    </source>
</evidence>
<dbReference type="Gene3D" id="3.90.550.10">
    <property type="entry name" value="Spore Coat Polysaccharide Biosynthesis Protein SpsA, Chain A"/>
    <property type="match status" value="1"/>
</dbReference>
<keyword evidence="4" id="KW-1185">Reference proteome</keyword>
<evidence type="ECO:0000259" key="2">
    <source>
        <dbReference type="Pfam" id="PF13524"/>
    </source>
</evidence>
<organism evidence="3 4">
    <name type="scientific">Prosthecomicrobium pneumaticum</name>
    <dbReference type="NCBI Taxonomy" id="81895"/>
    <lineage>
        <taxon>Bacteria</taxon>
        <taxon>Pseudomonadati</taxon>
        <taxon>Pseudomonadota</taxon>
        <taxon>Alphaproteobacteria</taxon>
        <taxon>Hyphomicrobiales</taxon>
        <taxon>Kaistiaceae</taxon>
        <taxon>Prosthecomicrobium</taxon>
    </lineage>
</organism>
<dbReference type="InterPro" id="IPR055259">
    <property type="entry name" value="YkvP/CgeB_Glyco_trans-like"/>
</dbReference>
<dbReference type="AlphaFoldDB" id="A0A7W9CUZ9"/>
<dbReference type="InterPro" id="IPR001173">
    <property type="entry name" value="Glyco_trans_2-like"/>
</dbReference>
<dbReference type="GO" id="GO:0016740">
    <property type="term" value="F:transferase activity"/>
    <property type="evidence" value="ECO:0007669"/>
    <property type="project" value="UniProtKB-KW"/>
</dbReference>
<dbReference type="InterPro" id="IPR029044">
    <property type="entry name" value="Nucleotide-diphossugar_trans"/>
</dbReference>
<feature type="domain" description="Glycosyltransferase 2-like" evidence="1">
    <location>
        <begin position="20"/>
        <end position="139"/>
    </location>
</feature>
<dbReference type="Pfam" id="PF13524">
    <property type="entry name" value="Glyco_trans_1_2"/>
    <property type="match status" value="1"/>
</dbReference>
<dbReference type="Proteomes" id="UP000523821">
    <property type="component" value="Unassembled WGS sequence"/>
</dbReference>
<evidence type="ECO:0000313" key="4">
    <source>
        <dbReference type="Proteomes" id="UP000523821"/>
    </source>
</evidence>
<reference evidence="3 4" key="1">
    <citation type="submission" date="2020-08" db="EMBL/GenBank/DDBJ databases">
        <title>Genomic Encyclopedia of Type Strains, Phase IV (KMG-IV): sequencing the most valuable type-strain genomes for metagenomic binning, comparative biology and taxonomic classification.</title>
        <authorList>
            <person name="Goeker M."/>
        </authorList>
    </citation>
    <scope>NUCLEOTIDE SEQUENCE [LARGE SCALE GENOMIC DNA]</scope>
    <source>
        <strain evidence="3 4">DSM 16268</strain>
    </source>
</reference>
<gene>
    <name evidence="3" type="ORF">GGQ63_001191</name>
</gene>
<dbReference type="SUPFAM" id="SSF53448">
    <property type="entry name" value="Nucleotide-diphospho-sugar transferases"/>
    <property type="match status" value="1"/>
</dbReference>
<evidence type="ECO:0000313" key="3">
    <source>
        <dbReference type="EMBL" id="MBB5752139.1"/>
    </source>
</evidence>
<dbReference type="EMBL" id="JACHOO010000002">
    <property type="protein sequence ID" value="MBB5752139.1"/>
    <property type="molecule type" value="Genomic_DNA"/>
</dbReference>
<accession>A0A7W9CUZ9</accession>
<proteinExistence type="predicted"/>
<feature type="domain" description="Spore protein YkvP/CgeB glycosyl transferase-like" evidence="2">
    <location>
        <begin position="460"/>
        <end position="603"/>
    </location>
</feature>